<dbReference type="PANTHER" id="PTHR13382:SF16">
    <property type="entry name" value="F-BOX PROTEIN SKIP28"/>
    <property type="match status" value="1"/>
</dbReference>
<name>W1NL27_AMBTC</name>
<accession>W1NL27</accession>
<sequence length="293" mass="32935">MDNVREVESAPHEALFFSLRYLSLPDLLTIQRVCKSFREAINGDPLIWRSIRVENPISRNLRDDYLLKLTAKAQGQLTSLTLVGCWRITEDGLLQVIRSNPFITKLCVPGCTCLSPGGLVKLVEGGGLPRLRHLSLHGLYNITHEHLHRLNSLLSPRNQPLSQRSRRRLYGVQNMAITDGNEDTHQSLDIEICPKCKGTRLVFDCPRDGSSHECRGCIFCIPRCEECGQCLCPDEIEMTFCADLLCPPCWLNLPKCLLCNRPGCARHAGPHARSPGAHFVCESCHYHQTSLLL</sequence>
<organism evidence="2 3">
    <name type="scientific">Amborella trichopoda</name>
    <dbReference type="NCBI Taxonomy" id="13333"/>
    <lineage>
        <taxon>Eukaryota</taxon>
        <taxon>Viridiplantae</taxon>
        <taxon>Streptophyta</taxon>
        <taxon>Embryophyta</taxon>
        <taxon>Tracheophyta</taxon>
        <taxon>Spermatophyta</taxon>
        <taxon>Magnoliopsida</taxon>
        <taxon>Amborellales</taxon>
        <taxon>Amborellaceae</taxon>
        <taxon>Amborella</taxon>
    </lineage>
</organism>
<dbReference type="Proteomes" id="UP000017836">
    <property type="component" value="Unassembled WGS sequence"/>
</dbReference>
<dbReference type="HOGENOM" id="CLU_076748_0_0_1"/>
<dbReference type="SUPFAM" id="SSF81383">
    <property type="entry name" value="F-box domain"/>
    <property type="match status" value="1"/>
</dbReference>
<dbReference type="SUPFAM" id="SSF52047">
    <property type="entry name" value="RNI-like"/>
    <property type="match status" value="1"/>
</dbReference>
<reference evidence="3" key="1">
    <citation type="journal article" date="2013" name="Science">
        <title>The Amborella genome and the evolution of flowering plants.</title>
        <authorList>
            <consortium name="Amborella Genome Project"/>
        </authorList>
    </citation>
    <scope>NUCLEOTIDE SEQUENCE [LARGE SCALE GENOMIC DNA]</scope>
</reference>
<dbReference type="Gene3D" id="3.80.10.10">
    <property type="entry name" value="Ribonuclease Inhibitor"/>
    <property type="match status" value="1"/>
</dbReference>
<dbReference type="InterPro" id="IPR032675">
    <property type="entry name" value="LRR_dom_sf"/>
</dbReference>
<dbReference type="AlphaFoldDB" id="W1NL27"/>
<dbReference type="eggNOG" id="ENOG502R97J">
    <property type="taxonomic scope" value="Eukaryota"/>
</dbReference>
<dbReference type="OMA" id="CEECGGC"/>
<dbReference type="InterPro" id="IPR036047">
    <property type="entry name" value="F-box-like_dom_sf"/>
</dbReference>
<gene>
    <name evidence="2" type="ORF">AMTR_s00060p00187100</name>
</gene>
<dbReference type="PROSITE" id="PS00198">
    <property type="entry name" value="4FE4S_FER_1"/>
    <property type="match status" value="1"/>
</dbReference>
<dbReference type="InterPro" id="IPR050648">
    <property type="entry name" value="F-box_LRR-repeat"/>
</dbReference>
<evidence type="ECO:0000313" key="3">
    <source>
        <dbReference type="Proteomes" id="UP000017836"/>
    </source>
</evidence>
<dbReference type="InterPro" id="IPR017900">
    <property type="entry name" value="4Fe4S_Fe_S_CS"/>
</dbReference>
<keyword evidence="3" id="KW-1185">Reference proteome</keyword>
<feature type="domain" description="F-box" evidence="1">
    <location>
        <begin position="4"/>
        <end position="51"/>
    </location>
</feature>
<evidence type="ECO:0000313" key="2">
    <source>
        <dbReference type="EMBL" id="ERM95925.1"/>
    </source>
</evidence>
<dbReference type="Gene3D" id="1.20.1280.50">
    <property type="match status" value="1"/>
</dbReference>
<evidence type="ECO:0000259" key="1">
    <source>
        <dbReference type="PROSITE" id="PS50181"/>
    </source>
</evidence>
<protein>
    <recommendedName>
        <fullName evidence="1">F-box domain-containing protein</fullName>
    </recommendedName>
</protein>
<dbReference type="Gramene" id="ERM95925">
    <property type="protein sequence ID" value="ERM95925"/>
    <property type="gene ID" value="AMTR_s00060p00187100"/>
</dbReference>
<dbReference type="InterPro" id="IPR001810">
    <property type="entry name" value="F-box_dom"/>
</dbReference>
<dbReference type="Pfam" id="PF12937">
    <property type="entry name" value="F-box-like"/>
    <property type="match status" value="1"/>
</dbReference>
<dbReference type="GO" id="GO:0005737">
    <property type="term" value="C:cytoplasm"/>
    <property type="evidence" value="ECO:0000318"/>
    <property type="project" value="GO_Central"/>
</dbReference>
<dbReference type="PROSITE" id="PS50181">
    <property type="entry name" value="FBOX"/>
    <property type="match status" value="1"/>
</dbReference>
<dbReference type="EMBL" id="KI397373">
    <property type="protein sequence ID" value="ERM95925.1"/>
    <property type="molecule type" value="Genomic_DNA"/>
</dbReference>
<proteinExistence type="predicted"/>
<dbReference type="STRING" id="13333.W1NL27"/>
<dbReference type="PANTHER" id="PTHR13382">
    <property type="entry name" value="MITOCHONDRIAL ATP SYNTHASE COUPLING FACTOR B"/>
    <property type="match status" value="1"/>
</dbReference>